<feature type="non-terminal residue" evidence="1">
    <location>
        <position position="118"/>
    </location>
</feature>
<organism evidence="1 2">
    <name type="scientific">Polarella glacialis</name>
    <name type="common">Dinoflagellate</name>
    <dbReference type="NCBI Taxonomy" id="89957"/>
    <lineage>
        <taxon>Eukaryota</taxon>
        <taxon>Sar</taxon>
        <taxon>Alveolata</taxon>
        <taxon>Dinophyceae</taxon>
        <taxon>Suessiales</taxon>
        <taxon>Suessiaceae</taxon>
        <taxon>Polarella</taxon>
    </lineage>
</organism>
<dbReference type="Proteomes" id="UP000626109">
    <property type="component" value="Unassembled WGS sequence"/>
</dbReference>
<proteinExistence type="predicted"/>
<protein>
    <submittedName>
        <fullName evidence="1">Uncharacterized protein</fullName>
    </submittedName>
</protein>
<name>A0A813K704_POLGL</name>
<sequence length="118" mass="12405">WIASIHNSLNPGGGKLLLHSLTTGECKDGPEVVQATSVRFVETSHGPVLCLTSTNGTQIYTEDATTLIFYLPIADAGGDSQQLKFHQAACFVQTLQHIVVGTSKGSVYPISAAGAGQY</sequence>
<gene>
    <name evidence="1" type="ORF">PGLA2088_LOCUS28089</name>
</gene>
<comment type="caution">
    <text evidence="1">The sequence shown here is derived from an EMBL/GenBank/DDBJ whole genome shotgun (WGS) entry which is preliminary data.</text>
</comment>
<evidence type="ECO:0000313" key="2">
    <source>
        <dbReference type="Proteomes" id="UP000626109"/>
    </source>
</evidence>
<dbReference type="EMBL" id="CAJNNW010027732">
    <property type="protein sequence ID" value="CAE8692886.1"/>
    <property type="molecule type" value="Genomic_DNA"/>
</dbReference>
<accession>A0A813K704</accession>
<dbReference type="AlphaFoldDB" id="A0A813K704"/>
<feature type="non-terminal residue" evidence="1">
    <location>
        <position position="1"/>
    </location>
</feature>
<evidence type="ECO:0000313" key="1">
    <source>
        <dbReference type="EMBL" id="CAE8692886.1"/>
    </source>
</evidence>
<reference evidence="1" key="1">
    <citation type="submission" date="2021-02" db="EMBL/GenBank/DDBJ databases">
        <authorList>
            <person name="Dougan E. K."/>
            <person name="Rhodes N."/>
            <person name="Thang M."/>
            <person name="Chan C."/>
        </authorList>
    </citation>
    <scope>NUCLEOTIDE SEQUENCE</scope>
</reference>